<organism evidence="2 3">
    <name type="scientific">Ralstonia solanacearum K60</name>
    <dbReference type="NCBI Taxonomy" id="1091042"/>
    <lineage>
        <taxon>Bacteria</taxon>
        <taxon>Pseudomonadati</taxon>
        <taxon>Pseudomonadota</taxon>
        <taxon>Betaproteobacteria</taxon>
        <taxon>Burkholderiales</taxon>
        <taxon>Burkholderiaceae</taxon>
        <taxon>Ralstonia</taxon>
        <taxon>Ralstonia solanacearum species complex</taxon>
    </lineage>
</organism>
<evidence type="ECO:0000313" key="3">
    <source>
        <dbReference type="Proteomes" id="UP000216164"/>
    </source>
</evidence>
<dbReference type="RefSeq" id="WP_003270873.1">
    <property type="nucleotide sequence ID" value="NZ_NCTK01000001.1"/>
</dbReference>
<evidence type="ECO:0000313" key="2">
    <source>
        <dbReference type="EMBL" id="OYQ13626.1"/>
    </source>
</evidence>
<feature type="compositionally biased region" description="Polar residues" evidence="1">
    <location>
        <begin position="1"/>
        <end position="24"/>
    </location>
</feature>
<dbReference type="Proteomes" id="UP000216164">
    <property type="component" value="Unassembled WGS sequence"/>
</dbReference>
<feature type="region of interest" description="Disordered" evidence="1">
    <location>
        <begin position="1"/>
        <end position="52"/>
    </location>
</feature>
<sequence>MKTWFRSSSSSRQAVTHNDVYRTNASADRDDDSSSSPRVPRHRHSELGDALTSLREARAKGTRKLGHVDIPTTMAQYRRNEIVRTLEQRTTTIESNLTEYRNALAPNSSISFEGSPDRQINYALHNAETVASEWKNIHHTVKQAIRDQSNGDEVLQAHPSMRRGPSGR</sequence>
<dbReference type="EMBL" id="NCTK01000001">
    <property type="protein sequence ID" value="OYQ13626.1"/>
    <property type="molecule type" value="Genomic_DNA"/>
</dbReference>
<gene>
    <name evidence="2" type="ORF">B7R77_10430</name>
</gene>
<accession>A0AAP8D4E0</accession>
<proteinExistence type="predicted"/>
<dbReference type="AlphaFoldDB" id="A0AAP8D4E0"/>
<reference evidence="2 3" key="1">
    <citation type="submission" date="2017-04" db="EMBL/GenBank/DDBJ databases">
        <title>Genome Announcement: Closed genomes of Ralstonia solanacearum strains K60, UW551, and UW700.</title>
        <authorList>
            <person name="Hayes M."/>
            <person name="Macintyre A.M."/>
            <person name="Allen C."/>
        </authorList>
    </citation>
    <scope>NUCLEOTIDE SEQUENCE [LARGE SCALE GENOMIC DNA]</scope>
    <source>
        <strain evidence="2 3">UW25</strain>
    </source>
</reference>
<evidence type="ECO:0000256" key="1">
    <source>
        <dbReference type="SAM" id="MobiDB-lite"/>
    </source>
</evidence>
<feature type="region of interest" description="Disordered" evidence="1">
    <location>
        <begin position="145"/>
        <end position="168"/>
    </location>
</feature>
<protein>
    <submittedName>
        <fullName evidence="2">Type III effector</fullName>
    </submittedName>
</protein>
<comment type="caution">
    <text evidence="2">The sequence shown here is derived from an EMBL/GenBank/DDBJ whole genome shotgun (WGS) entry which is preliminary data.</text>
</comment>
<name>A0AAP8D4E0_RALSL</name>